<name>A0A8H5IVI1_9HYPO</name>
<keyword evidence="2" id="KW-0472">Membrane</keyword>
<protein>
    <submittedName>
        <fullName evidence="3">Uncharacterized protein</fullName>
    </submittedName>
</protein>
<accession>A0A8H5IVI1</accession>
<evidence type="ECO:0000256" key="2">
    <source>
        <dbReference type="SAM" id="Phobius"/>
    </source>
</evidence>
<keyword evidence="4" id="KW-1185">Reference proteome</keyword>
<evidence type="ECO:0000256" key="1">
    <source>
        <dbReference type="SAM" id="MobiDB-lite"/>
    </source>
</evidence>
<dbReference type="AlphaFoldDB" id="A0A8H5IVI1"/>
<sequence length="145" mass="16555">MSLFKRSDPRQSGNQPESYPDADKMDIDTDIDVLITIPSSPTLITRLLTQYSKLQHLLCLLWLSGVLIYTAISVVSSADIIKLLAWKHRDDFVLSLHFRFSRMFLQSYFRIVQWKASTNDVSAFGYGYCGSTNMGWRSFVAFGTI</sequence>
<proteinExistence type="predicted"/>
<dbReference type="EMBL" id="JAAOAO010000418">
    <property type="protein sequence ID" value="KAF5542778.1"/>
    <property type="molecule type" value="Genomic_DNA"/>
</dbReference>
<organism evidence="3 4">
    <name type="scientific">Fusarium napiforme</name>
    <dbReference type="NCBI Taxonomy" id="42672"/>
    <lineage>
        <taxon>Eukaryota</taxon>
        <taxon>Fungi</taxon>
        <taxon>Dikarya</taxon>
        <taxon>Ascomycota</taxon>
        <taxon>Pezizomycotina</taxon>
        <taxon>Sordariomycetes</taxon>
        <taxon>Hypocreomycetidae</taxon>
        <taxon>Hypocreales</taxon>
        <taxon>Nectriaceae</taxon>
        <taxon>Fusarium</taxon>
        <taxon>Fusarium fujikuroi species complex</taxon>
    </lineage>
</organism>
<feature type="transmembrane region" description="Helical" evidence="2">
    <location>
        <begin position="56"/>
        <end position="75"/>
    </location>
</feature>
<feature type="region of interest" description="Disordered" evidence="1">
    <location>
        <begin position="1"/>
        <end position="24"/>
    </location>
</feature>
<reference evidence="3 4" key="1">
    <citation type="submission" date="2020-05" db="EMBL/GenBank/DDBJ databases">
        <title>Identification and distribution of gene clusters putatively required for synthesis of sphingolipid metabolism inhibitors in phylogenetically diverse species of the filamentous fungus Fusarium.</title>
        <authorList>
            <person name="Kim H.-S."/>
            <person name="Busman M."/>
            <person name="Brown D.W."/>
            <person name="Divon H."/>
            <person name="Uhlig S."/>
            <person name="Proctor R.H."/>
        </authorList>
    </citation>
    <scope>NUCLEOTIDE SEQUENCE [LARGE SCALE GENOMIC DNA]</scope>
    <source>
        <strain evidence="3 4">NRRL 25196</strain>
    </source>
</reference>
<comment type="caution">
    <text evidence="3">The sequence shown here is derived from an EMBL/GenBank/DDBJ whole genome shotgun (WGS) entry which is preliminary data.</text>
</comment>
<keyword evidence="2" id="KW-1133">Transmembrane helix</keyword>
<evidence type="ECO:0000313" key="4">
    <source>
        <dbReference type="Proteomes" id="UP000574317"/>
    </source>
</evidence>
<dbReference type="Proteomes" id="UP000574317">
    <property type="component" value="Unassembled WGS sequence"/>
</dbReference>
<keyword evidence="2" id="KW-0812">Transmembrane</keyword>
<evidence type="ECO:0000313" key="3">
    <source>
        <dbReference type="EMBL" id="KAF5542778.1"/>
    </source>
</evidence>
<gene>
    <name evidence="3" type="ORF">FNAPI_9877</name>
</gene>